<dbReference type="Proteomes" id="UP001146793">
    <property type="component" value="Unassembled WGS sequence"/>
</dbReference>
<dbReference type="SUPFAM" id="SSF47954">
    <property type="entry name" value="Cyclin-like"/>
    <property type="match status" value="2"/>
</dbReference>
<sequence length="316" mass="36818">MSFLDSTQYKNWYFTSDSLSKKRESTYSNALLSIQKNREIKKKIPTSEECELVIQYWASRIITYCEKYYKFPEKVGLTSSIFLKRFYLNCSPIEHFPSKYILSIIFLACKAEDQLIESSKLIPRKERGALLLRDLGKHNCNASVIKQNEIIVLENLKFNLVVYTPLRSMFGVSIDALQHDHIRQVEDLKVINKKNKQRVLTEIYTKCKKAAALASVTDCGFLYTPSQIAIAILQLVLDTFSTKLCLQIEKYLPNTFENEQIEKMFTKVEELKKEFFFIKSQLPSLPFTQEKLIKIKKAKAVFNNFEGVKTRRLKPK</sequence>
<comment type="caution">
    <text evidence="3">The sequence shown here is derived from an EMBL/GenBank/DDBJ whole genome shotgun (WGS) entry which is preliminary data.</text>
</comment>
<protein>
    <submittedName>
        <fullName evidence="3">Cyclin-h</fullName>
    </submittedName>
</protein>
<dbReference type="CDD" id="cd20524">
    <property type="entry name" value="CYCLIN_CCNH_rpt1"/>
    <property type="match status" value="1"/>
</dbReference>
<dbReference type="EMBL" id="JANTQA010000042">
    <property type="protein sequence ID" value="KAJ3434997.1"/>
    <property type="molecule type" value="Genomic_DNA"/>
</dbReference>
<proteinExistence type="predicted"/>
<evidence type="ECO:0000313" key="6">
    <source>
        <dbReference type="Proteomes" id="UP001150062"/>
    </source>
</evidence>
<evidence type="ECO:0000313" key="4">
    <source>
        <dbReference type="EMBL" id="KAJ6231377.1"/>
    </source>
</evidence>
<reference evidence="3" key="2">
    <citation type="submission" date="2022-08" db="EMBL/GenBank/DDBJ databases">
        <title>Novel sulphate-reducing endosymbionts in the free-living metamonad Anaeramoeba.</title>
        <authorList>
            <person name="Jerlstrom-Hultqvist J."/>
            <person name="Cepicka I."/>
            <person name="Gallot-Lavallee L."/>
            <person name="Salas-Leiva D."/>
            <person name="Curtis B.A."/>
            <person name="Zahonova K."/>
            <person name="Pipaliya S."/>
            <person name="Dacks J."/>
            <person name="Roger A.J."/>
        </authorList>
    </citation>
    <scope>NUCLEOTIDE SEQUENCE</scope>
    <source>
        <strain evidence="3">Busselton2</strain>
    </source>
</reference>
<dbReference type="InterPro" id="IPR036915">
    <property type="entry name" value="Cyclin-like_sf"/>
</dbReference>
<gene>
    <name evidence="3" type="ORF">M0812_02127</name>
    <name evidence="4" type="ORF">M0813_05800</name>
</gene>
<dbReference type="Proteomes" id="UP001150062">
    <property type="component" value="Unassembled WGS sequence"/>
</dbReference>
<evidence type="ECO:0000256" key="1">
    <source>
        <dbReference type="ARBA" id="ARBA00023127"/>
    </source>
</evidence>
<organism evidence="3 5">
    <name type="scientific">Anaeramoeba flamelloides</name>
    <dbReference type="NCBI Taxonomy" id="1746091"/>
    <lineage>
        <taxon>Eukaryota</taxon>
        <taxon>Metamonada</taxon>
        <taxon>Anaeramoebidae</taxon>
        <taxon>Anaeramoeba</taxon>
    </lineage>
</organism>
<dbReference type="EMBL" id="JAOAOG010000300">
    <property type="protein sequence ID" value="KAJ6231377.1"/>
    <property type="molecule type" value="Genomic_DNA"/>
</dbReference>
<reference evidence="4" key="1">
    <citation type="submission" date="2022-08" db="EMBL/GenBank/DDBJ databases">
        <title>Novel sulfate-reducing endosymbionts in the free-living metamonad Anaeramoeba.</title>
        <authorList>
            <person name="Jerlstrom-Hultqvist J."/>
            <person name="Cepicka I."/>
            <person name="Gallot-Lavallee L."/>
            <person name="Salas-Leiva D."/>
            <person name="Curtis B.A."/>
            <person name="Zahonova K."/>
            <person name="Pipaliya S."/>
            <person name="Dacks J."/>
            <person name="Roger A.J."/>
        </authorList>
    </citation>
    <scope>NUCLEOTIDE SEQUENCE</scope>
    <source>
        <strain evidence="4">Schooner1</strain>
    </source>
</reference>
<evidence type="ECO:0000313" key="5">
    <source>
        <dbReference type="Proteomes" id="UP001146793"/>
    </source>
</evidence>
<dbReference type="Gene3D" id="1.10.472.10">
    <property type="entry name" value="Cyclin-like"/>
    <property type="match status" value="2"/>
</dbReference>
<evidence type="ECO:0000313" key="3">
    <source>
        <dbReference type="EMBL" id="KAJ3434997.1"/>
    </source>
</evidence>
<keyword evidence="6" id="KW-1185">Reference proteome</keyword>
<accession>A0AAV7YYL4</accession>
<dbReference type="Pfam" id="PF16899">
    <property type="entry name" value="Cyclin_C_2"/>
    <property type="match status" value="1"/>
</dbReference>
<dbReference type="InterPro" id="IPR031658">
    <property type="entry name" value="Cyclin_C_2"/>
</dbReference>
<evidence type="ECO:0000259" key="2">
    <source>
        <dbReference type="Pfam" id="PF16899"/>
    </source>
</evidence>
<dbReference type="AlphaFoldDB" id="A0AAV7YYL4"/>
<feature type="domain" description="Cyclin C-terminal" evidence="2">
    <location>
        <begin position="187"/>
        <end position="270"/>
    </location>
</feature>
<name>A0AAV7YYL4_9EUKA</name>
<keyword evidence="1" id="KW-0195">Cyclin</keyword>